<protein>
    <submittedName>
        <fullName evidence="1">Uncharacterized protein</fullName>
    </submittedName>
</protein>
<organism evidence="1 2">
    <name type="scientific">Pyxicephalus adspersus</name>
    <name type="common">African bullfrog</name>
    <dbReference type="NCBI Taxonomy" id="30357"/>
    <lineage>
        <taxon>Eukaryota</taxon>
        <taxon>Metazoa</taxon>
        <taxon>Chordata</taxon>
        <taxon>Craniata</taxon>
        <taxon>Vertebrata</taxon>
        <taxon>Euteleostomi</taxon>
        <taxon>Amphibia</taxon>
        <taxon>Batrachia</taxon>
        <taxon>Anura</taxon>
        <taxon>Neobatrachia</taxon>
        <taxon>Ranoidea</taxon>
        <taxon>Pyxicephalidae</taxon>
        <taxon>Pyxicephalinae</taxon>
        <taxon>Pyxicephalus</taxon>
    </lineage>
</organism>
<proteinExistence type="predicted"/>
<dbReference type="AlphaFoldDB" id="A0AAV3AQ17"/>
<sequence length="88" mass="10104">MPLRLNRAMLTIIMCNNSEQPDSTSSEDSMVVIGNYTLHVAPCLNTYSKPASLLLQSVRLLRIFLFIFLFYIPEHLERSLLCKEINSK</sequence>
<name>A0AAV3AQ17_PYXAD</name>
<evidence type="ECO:0000313" key="1">
    <source>
        <dbReference type="EMBL" id="DBA31166.1"/>
    </source>
</evidence>
<dbReference type="EMBL" id="DYDO01000002">
    <property type="protein sequence ID" value="DBA31166.1"/>
    <property type="molecule type" value="Genomic_DNA"/>
</dbReference>
<evidence type="ECO:0000313" key="2">
    <source>
        <dbReference type="Proteomes" id="UP001181693"/>
    </source>
</evidence>
<accession>A0AAV3AQ17</accession>
<gene>
    <name evidence="1" type="ORF">GDO54_007061</name>
</gene>
<comment type="caution">
    <text evidence="1">The sequence shown here is derived from an EMBL/GenBank/DDBJ whole genome shotgun (WGS) entry which is preliminary data.</text>
</comment>
<dbReference type="Proteomes" id="UP001181693">
    <property type="component" value="Unassembled WGS sequence"/>
</dbReference>
<keyword evidence="2" id="KW-1185">Reference proteome</keyword>
<reference evidence="1" key="1">
    <citation type="thesis" date="2020" institute="ProQuest LLC" country="789 East Eisenhower Parkway, Ann Arbor, MI, USA">
        <title>Comparative Genomics and Chromosome Evolution.</title>
        <authorList>
            <person name="Mudd A.B."/>
        </authorList>
    </citation>
    <scope>NUCLEOTIDE SEQUENCE</scope>
    <source>
        <strain evidence="1">1538</strain>
        <tissue evidence="1">Blood</tissue>
    </source>
</reference>